<proteinExistence type="predicted"/>
<dbReference type="AlphaFoldDB" id="A0A1S9SS94"/>
<dbReference type="Proteomes" id="UP000190696">
    <property type="component" value="Unassembled WGS sequence"/>
</dbReference>
<accession>A0A1S9SS94</accession>
<protein>
    <submittedName>
        <fullName evidence="1">Uncharacterized protein</fullName>
    </submittedName>
</protein>
<comment type="caution">
    <text evidence="1">The sequence shown here is derived from an EMBL/GenBank/DDBJ whole genome shotgun (WGS) entry which is preliminary data.</text>
</comment>
<sequence length="71" mass="8315">MLQSFCTRTIEFTITSPNGEVYRPDIVYITANTPDAARQQVENEVENRMGKYYTYKVKISMQNEEEQLALF</sequence>
<gene>
    <name evidence="1" type="ORF">BW900_31245</name>
</gene>
<evidence type="ECO:0000313" key="1">
    <source>
        <dbReference type="EMBL" id="OOR00610.1"/>
    </source>
</evidence>
<reference evidence="1 2" key="1">
    <citation type="submission" date="2017-01" db="EMBL/GenBank/DDBJ databases">
        <title>Bacillus cereus isolates.</title>
        <authorList>
            <person name="Beno S.M."/>
        </authorList>
    </citation>
    <scope>NUCLEOTIDE SEQUENCE [LARGE SCALE GENOMIC DNA]</scope>
    <source>
        <strain evidence="1 2">FSL W7-1108</strain>
    </source>
</reference>
<dbReference type="EMBL" id="MUAI01000117">
    <property type="protein sequence ID" value="OOR00610.1"/>
    <property type="molecule type" value="Genomic_DNA"/>
</dbReference>
<organism evidence="1 2">
    <name type="scientific">Bacillus mycoides</name>
    <dbReference type="NCBI Taxonomy" id="1405"/>
    <lineage>
        <taxon>Bacteria</taxon>
        <taxon>Bacillati</taxon>
        <taxon>Bacillota</taxon>
        <taxon>Bacilli</taxon>
        <taxon>Bacillales</taxon>
        <taxon>Bacillaceae</taxon>
        <taxon>Bacillus</taxon>
        <taxon>Bacillus cereus group</taxon>
    </lineage>
</organism>
<evidence type="ECO:0000313" key="2">
    <source>
        <dbReference type="Proteomes" id="UP000190696"/>
    </source>
</evidence>
<name>A0A1S9SS94_BACMY</name>